<evidence type="ECO:0000256" key="2">
    <source>
        <dbReference type="ARBA" id="ARBA00022737"/>
    </source>
</evidence>
<dbReference type="PANTHER" id="PTHR10502:SF102">
    <property type="entry name" value="ANNEXIN B11"/>
    <property type="match status" value="1"/>
</dbReference>
<keyword evidence="3" id="KW-0041">Annexin</keyword>
<dbReference type="Proteomes" id="UP000694941">
    <property type="component" value="Unplaced"/>
</dbReference>
<dbReference type="PROSITE" id="PS51897">
    <property type="entry name" value="ANNEXIN_2"/>
    <property type="match status" value="1"/>
</dbReference>
<reference evidence="5" key="1">
    <citation type="submission" date="2025-08" db="UniProtKB">
        <authorList>
            <consortium name="RefSeq"/>
        </authorList>
    </citation>
    <scope>IDENTIFICATION</scope>
    <source>
        <tissue evidence="5">Muscle</tissue>
    </source>
</reference>
<gene>
    <name evidence="5" type="primary">LOC106469476</name>
</gene>
<keyword evidence="4" id="KW-1185">Reference proteome</keyword>
<dbReference type="PROSITE" id="PS00223">
    <property type="entry name" value="ANNEXIN_1"/>
    <property type="match status" value="1"/>
</dbReference>
<protein>
    <submittedName>
        <fullName evidence="5">Annexin-B12-like</fullName>
    </submittedName>
</protein>
<dbReference type="SMART" id="SM00335">
    <property type="entry name" value="ANX"/>
    <property type="match status" value="2"/>
</dbReference>
<dbReference type="InterPro" id="IPR018502">
    <property type="entry name" value="Annexin_repeat"/>
</dbReference>
<evidence type="ECO:0000256" key="3">
    <source>
        <dbReference type="ARBA" id="ARBA00023216"/>
    </source>
</evidence>
<sequence length="130" mass="14433">MEERVLAKLLSGQNVAQLKLLFNAYERISGKNLAENIRTKFNGSLGAALATIVACIDDAKKYFAEELHNCMQGPGTDDKTLIRILVSRSEVDLKDIKELYLIQYGSNLADDVAADTSGDYRNLLLRIIEP</sequence>
<dbReference type="Gene3D" id="1.10.220.10">
    <property type="entry name" value="Annexin"/>
    <property type="match status" value="2"/>
</dbReference>
<name>A0ABM1BN96_LIMPO</name>
<dbReference type="SUPFAM" id="SSF47874">
    <property type="entry name" value="Annexin"/>
    <property type="match status" value="1"/>
</dbReference>
<organism evidence="4 5">
    <name type="scientific">Limulus polyphemus</name>
    <name type="common">Atlantic horseshoe crab</name>
    <dbReference type="NCBI Taxonomy" id="6850"/>
    <lineage>
        <taxon>Eukaryota</taxon>
        <taxon>Metazoa</taxon>
        <taxon>Ecdysozoa</taxon>
        <taxon>Arthropoda</taxon>
        <taxon>Chelicerata</taxon>
        <taxon>Merostomata</taxon>
        <taxon>Xiphosura</taxon>
        <taxon>Limulidae</taxon>
        <taxon>Limulus</taxon>
    </lineage>
</organism>
<dbReference type="Pfam" id="PF00191">
    <property type="entry name" value="Annexin"/>
    <property type="match status" value="1"/>
</dbReference>
<evidence type="ECO:0000313" key="4">
    <source>
        <dbReference type="Proteomes" id="UP000694941"/>
    </source>
</evidence>
<accession>A0ABM1BN96</accession>
<dbReference type="GeneID" id="106469476"/>
<comment type="similarity">
    <text evidence="1">Belongs to the annexin family.</text>
</comment>
<dbReference type="RefSeq" id="XP_013785428.2">
    <property type="nucleotide sequence ID" value="XM_013929974.2"/>
</dbReference>
<dbReference type="InterPro" id="IPR037104">
    <property type="entry name" value="Annexin_sf"/>
</dbReference>
<proteinExistence type="inferred from homology"/>
<dbReference type="PANTHER" id="PTHR10502">
    <property type="entry name" value="ANNEXIN"/>
    <property type="match status" value="1"/>
</dbReference>
<evidence type="ECO:0000313" key="5">
    <source>
        <dbReference type="RefSeq" id="XP_013785428.2"/>
    </source>
</evidence>
<evidence type="ECO:0000256" key="1">
    <source>
        <dbReference type="ARBA" id="ARBA00007831"/>
    </source>
</evidence>
<keyword evidence="2" id="KW-0677">Repeat</keyword>
<dbReference type="InterPro" id="IPR018252">
    <property type="entry name" value="Annexin_repeat_CS"/>
</dbReference>